<dbReference type="GO" id="GO:0005737">
    <property type="term" value="C:cytoplasm"/>
    <property type="evidence" value="ECO:0007669"/>
    <property type="project" value="InterPro"/>
</dbReference>
<dbReference type="SUPFAM" id="SSF53067">
    <property type="entry name" value="Actin-like ATPase domain"/>
    <property type="match status" value="1"/>
</dbReference>
<keyword evidence="4" id="KW-0808">Transferase</keyword>
<organism evidence="9 10">
    <name type="scientific">Bacillus nakamurai</name>
    <dbReference type="NCBI Taxonomy" id="1793963"/>
    <lineage>
        <taxon>Bacteria</taxon>
        <taxon>Bacillati</taxon>
        <taxon>Bacillota</taxon>
        <taxon>Bacilli</taxon>
        <taxon>Bacillales</taxon>
        <taxon>Bacillaceae</taxon>
        <taxon>Bacillus</taxon>
    </lineage>
</organism>
<dbReference type="InterPro" id="IPR004654">
    <property type="entry name" value="ROK_glcA"/>
</dbReference>
<dbReference type="InterPro" id="IPR049874">
    <property type="entry name" value="ROK_cs"/>
</dbReference>
<dbReference type="GO" id="GO:0006096">
    <property type="term" value="P:glycolytic process"/>
    <property type="evidence" value="ECO:0007669"/>
    <property type="project" value="InterPro"/>
</dbReference>
<keyword evidence="5" id="KW-0547">Nucleotide-binding</keyword>
<dbReference type="GO" id="GO:0004340">
    <property type="term" value="F:glucokinase activity"/>
    <property type="evidence" value="ECO:0007669"/>
    <property type="project" value="UniProtKB-EC"/>
</dbReference>
<dbReference type="GO" id="GO:0005524">
    <property type="term" value="F:ATP binding"/>
    <property type="evidence" value="ECO:0007669"/>
    <property type="project" value="UniProtKB-KW"/>
</dbReference>
<dbReference type="PANTHER" id="PTHR18964:SF149">
    <property type="entry name" value="BIFUNCTIONAL UDP-N-ACETYLGLUCOSAMINE 2-EPIMERASE_N-ACETYLMANNOSAMINE KINASE"/>
    <property type="match status" value="1"/>
</dbReference>
<evidence type="ECO:0000256" key="5">
    <source>
        <dbReference type="ARBA" id="ARBA00022741"/>
    </source>
</evidence>
<evidence type="ECO:0000256" key="2">
    <source>
        <dbReference type="ARBA" id="ARBA00012323"/>
    </source>
</evidence>
<name>A0A150F6H4_9BACI</name>
<dbReference type="Pfam" id="PF00480">
    <property type="entry name" value="ROK"/>
    <property type="match status" value="1"/>
</dbReference>
<protein>
    <recommendedName>
        <fullName evidence="3">Glucokinase</fullName>
        <ecNumber evidence="2">2.7.1.2</ecNumber>
    </recommendedName>
    <alternativeName>
        <fullName evidence="8">Glucose kinase</fullName>
    </alternativeName>
</protein>
<keyword evidence="7" id="KW-0067">ATP-binding</keyword>
<dbReference type="InterPro" id="IPR000600">
    <property type="entry name" value="ROK"/>
</dbReference>
<dbReference type="AlphaFoldDB" id="A0A150F6H4"/>
<accession>A0A150F6H4</accession>
<dbReference type="EMBL" id="LSBA01000017">
    <property type="protein sequence ID" value="KXZ18498.1"/>
    <property type="molecule type" value="Genomic_DNA"/>
</dbReference>
<evidence type="ECO:0000313" key="9">
    <source>
        <dbReference type="EMBL" id="KXZ18498.1"/>
    </source>
</evidence>
<dbReference type="InterPro" id="IPR043129">
    <property type="entry name" value="ATPase_NBD"/>
</dbReference>
<keyword evidence="10" id="KW-1185">Reference proteome</keyword>
<evidence type="ECO:0000313" key="10">
    <source>
        <dbReference type="Proteomes" id="UP000075430"/>
    </source>
</evidence>
<dbReference type="EC" id="2.7.1.2" evidence="2"/>
<reference evidence="10" key="1">
    <citation type="submission" date="2016-02" db="EMBL/GenBank/DDBJ databases">
        <authorList>
            <person name="Dunlap C."/>
        </authorList>
    </citation>
    <scope>NUCLEOTIDE SEQUENCE [LARGE SCALE GENOMIC DNA]</scope>
    <source>
        <strain evidence="10">NRRL B-41092</strain>
    </source>
</reference>
<evidence type="ECO:0000256" key="1">
    <source>
        <dbReference type="ARBA" id="ARBA00006479"/>
    </source>
</evidence>
<keyword evidence="6 9" id="KW-0418">Kinase</keyword>
<evidence type="ECO:0000256" key="7">
    <source>
        <dbReference type="ARBA" id="ARBA00022840"/>
    </source>
</evidence>
<dbReference type="PANTHER" id="PTHR18964">
    <property type="entry name" value="ROK (REPRESSOR, ORF, KINASE) FAMILY"/>
    <property type="match status" value="1"/>
</dbReference>
<proteinExistence type="inferred from homology"/>
<dbReference type="OrthoDB" id="9810372at2"/>
<dbReference type="PROSITE" id="PS01125">
    <property type="entry name" value="ROK"/>
    <property type="match status" value="1"/>
</dbReference>
<comment type="similarity">
    <text evidence="1">Belongs to the ROK (NagC/XylR) family.</text>
</comment>
<dbReference type="Gene3D" id="3.30.420.40">
    <property type="match status" value="2"/>
</dbReference>
<evidence type="ECO:0000256" key="3">
    <source>
        <dbReference type="ARBA" id="ARBA00014701"/>
    </source>
</evidence>
<dbReference type="RefSeq" id="WP_061521946.1">
    <property type="nucleotide sequence ID" value="NZ_JANBMN010000002.1"/>
</dbReference>
<dbReference type="STRING" id="1793963.AXI58_16950"/>
<evidence type="ECO:0000256" key="4">
    <source>
        <dbReference type="ARBA" id="ARBA00022679"/>
    </source>
</evidence>
<dbReference type="NCBIfam" id="TIGR00744">
    <property type="entry name" value="ROK_glcA_fam"/>
    <property type="match status" value="1"/>
</dbReference>
<dbReference type="Proteomes" id="UP000075430">
    <property type="component" value="Unassembled WGS sequence"/>
</dbReference>
<evidence type="ECO:0000256" key="8">
    <source>
        <dbReference type="ARBA" id="ARBA00032386"/>
    </source>
</evidence>
<sequence length="320" mass="33827">MEETWFAGIDLGGTTIKLAFINMYGEIQHKWEVPTDKSGNTITVTIAKTIDQKLEELNRPKRIVKWIGMGAPGPVEMATGMVYETTNMGWKNYPLKDHIEAETGIPAVIENDANIAALGEMWKGAGDGAKDVILVTLGTGVGGGIIVNGEIVHGKNGAGGEIGHICSIPEGGAPCNCGKSGCIETIASATGIVRIAKEKLKTAEKSTLSQVRHLTARDVFEAAEQQDEAALEVIDYVAKHLGLVLGNLASAMNPTKIVLGGGVSRAGELLRAKVEETFKKTAFPRSAEAADITIASLGNDAGVIGGAWIAKNEWLKHQNC</sequence>
<gene>
    <name evidence="9" type="ORF">AXI58_16950</name>
</gene>
<evidence type="ECO:0000256" key="6">
    <source>
        <dbReference type="ARBA" id="ARBA00022777"/>
    </source>
</evidence>
<comment type="caution">
    <text evidence="9">The sequence shown here is derived from an EMBL/GenBank/DDBJ whole genome shotgun (WGS) entry which is preliminary data.</text>
</comment>
<dbReference type="CDD" id="cd24062">
    <property type="entry name" value="ASKHA_NBD_ROK_BsGLK-like"/>
    <property type="match status" value="1"/>
</dbReference>